<accession>A0ABP0CGQ4</accession>
<dbReference type="PANTHER" id="PTHR43674:SF15">
    <property type="entry name" value="FORMAMIDASE"/>
    <property type="match status" value="1"/>
</dbReference>
<dbReference type="Proteomes" id="UP001642405">
    <property type="component" value="Unassembled WGS sequence"/>
</dbReference>
<comment type="caution">
    <text evidence="3">The sequence shown here is derived from an EMBL/GenBank/DDBJ whole genome shotgun (WGS) entry which is preliminary data.</text>
</comment>
<evidence type="ECO:0000313" key="3">
    <source>
        <dbReference type="EMBL" id="CAK7231253.1"/>
    </source>
</evidence>
<keyword evidence="4" id="KW-1185">Reference proteome</keyword>
<keyword evidence="1" id="KW-0378">Hydrolase</keyword>
<dbReference type="NCBIfam" id="NF009803">
    <property type="entry name" value="PRK13287.1"/>
    <property type="match status" value="1"/>
</dbReference>
<dbReference type="Gene3D" id="3.60.110.10">
    <property type="entry name" value="Carbon-nitrogen hydrolase"/>
    <property type="match status" value="1"/>
</dbReference>
<gene>
    <name evidence="3" type="ORF">SCUCBS95973_007848</name>
</gene>
<protein>
    <recommendedName>
        <fullName evidence="2">CN hydrolase domain-containing protein</fullName>
    </recommendedName>
</protein>
<dbReference type="EMBL" id="CAWUHB010000057">
    <property type="protein sequence ID" value="CAK7231253.1"/>
    <property type="molecule type" value="Genomic_DNA"/>
</dbReference>
<proteinExistence type="predicted"/>
<sequence length="339" mass="36814">MSGLGGLNKTAGGVVIAAVQSQLFRVDTPAQLAAATEHVCALVRRARREYPAVDLVLFPEYCIHGLSMSIDPQLMCTMDGPEVAAFRAVCVEQNVWGVFSIMEKNMLDAKAPWNVGITINADGNVIDYYRKMHPWVPVEPWYPGNRGVSVFTGPGGVRMSLIICHDGMFPEMAREAAYRGAEVLLRTAGYTAPIRGSWALTNRANAAANLMYTASVALAGSDGTTWRSMGEAMFVGPEGEVLEQSGNGVADHIVACEARADEVRRRRREWGVENNLFQLGHRGYVAVAGGAGDCPYTYMRDLVAGRYAQAEDAEVVVRDGAVCGFETPTEVFVDEMVHE</sequence>
<name>A0ABP0CGQ4_9PEZI</name>
<dbReference type="SUPFAM" id="SSF56317">
    <property type="entry name" value="Carbon-nitrogen hydrolase"/>
    <property type="match status" value="1"/>
</dbReference>
<dbReference type="Pfam" id="PF00795">
    <property type="entry name" value="CN_hydrolase"/>
    <property type="match status" value="1"/>
</dbReference>
<dbReference type="InterPro" id="IPR003010">
    <property type="entry name" value="C-N_Hydrolase"/>
</dbReference>
<evidence type="ECO:0000313" key="4">
    <source>
        <dbReference type="Proteomes" id="UP001642405"/>
    </source>
</evidence>
<dbReference type="PROSITE" id="PS50263">
    <property type="entry name" value="CN_HYDROLASE"/>
    <property type="match status" value="1"/>
</dbReference>
<dbReference type="InterPro" id="IPR050345">
    <property type="entry name" value="Aliph_Amidase/BUP"/>
</dbReference>
<dbReference type="InterPro" id="IPR036526">
    <property type="entry name" value="C-N_Hydrolase_sf"/>
</dbReference>
<evidence type="ECO:0000256" key="1">
    <source>
        <dbReference type="ARBA" id="ARBA00022801"/>
    </source>
</evidence>
<evidence type="ECO:0000259" key="2">
    <source>
        <dbReference type="PROSITE" id="PS50263"/>
    </source>
</evidence>
<dbReference type="PANTHER" id="PTHR43674">
    <property type="entry name" value="NITRILASE C965.09-RELATED"/>
    <property type="match status" value="1"/>
</dbReference>
<feature type="domain" description="CN hydrolase" evidence="2">
    <location>
        <begin position="14"/>
        <end position="260"/>
    </location>
</feature>
<reference evidence="3 4" key="1">
    <citation type="submission" date="2024-01" db="EMBL/GenBank/DDBJ databases">
        <authorList>
            <person name="Allen C."/>
            <person name="Tagirdzhanova G."/>
        </authorList>
    </citation>
    <scope>NUCLEOTIDE SEQUENCE [LARGE SCALE GENOMIC DNA]</scope>
</reference>
<organism evidence="3 4">
    <name type="scientific">Sporothrix curviconia</name>
    <dbReference type="NCBI Taxonomy" id="1260050"/>
    <lineage>
        <taxon>Eukaryota</taxon>
        <taxon>Fungi</taxon>
        <taxon>Dikarya</taxon>
        <taxon>Ascomycota</taxon>
        <taxon>Pezizomycotina</taxon>
        <taxon>Sordariomycetes</taxon>
        <taxon>Sordariomycetidae</taxon>
        <taxon>Ophiostomatales</taxon>
        <taxon>Ophiostomataceae</taxon>
        <taxon>Sporothrix</taxon>
    </lineage>
</organism>